<evidence type="ECO:0000313" key="3">
    <source>
        <dbReference type="EMBL" id="MBC1459079.1"/>
    </source>
</evidence>
<proteinExistence type="predicted"/>
<keyword evidence="1" id="KW-0175">Coiled coil</keyword>
<dbReference type="InterPro" id="IPR044051">
    <property type="entry name" value="Prophage_tail_N"/>
</dbReference>
<dbReference type="EMBL" id="JAARQN010000019">
    <property type="protein sequence ID" value="MBC1459079.1"/>
    <property type="molecule type" value="Genomic_DNA"/>
</dbReference>
<dbReference type="Proteomes" id="UP000569903">
    <property type="component" value="Unassembled WGS sequence"/>
</dbReference>
<evidence type="ECO:0000313" key="4">
    <source>
        <dbReference type="Proteomes" id="UP000569903"/>
    </source>
</evidence>
<dbReference type="RefSeq" id="WP_185390222.1">
    <property type="nucleotide sequence ID" value="NZ_JAARQN010000019.1"/>
</dbReference>
<dbReference type="InterPro" id="IPR010572">
    <property type="entry name" value="Tail_dom"/>
</dbReference>
<evidence type="ECO:0000256" key="1">
    <source>
        <dbReference type="SAM" id="Coils"/>
    </source>
</evidence>
<evidence type="ECO:0000259" key="2">
    <source>
        <dbReference type="PROSITE" id="PS51688"/>
    </source>
</evidence>
<dbReference type="PROSITE" id="PS51688">
    <property type="entry name" value="ICA"/>
    <property type="match status" value="1"/>
</dbReference>
<gene>
    <name evidence="3" type="ORF">HB850_15065</name>
</gene>
<reference evidence="3 4" key="1">
    <citation type="submission" date="2020-03" db="EMBL/GenBank/DDBJ databases">
        <title>Soil Listeria distribution.</title>
        <authorList>
            <person name="Liao J."/>
            <person name="Wiedmann M."/>
        </authorList>
    </citation>
    <scope>NUCLEOTIDE SEQUENCE [LARGE SCALE GENOMIC DNA]</scope>
    <source>
        <strain evidence="3 4">FSL L7-1614</strain>
    </source>
</reference>
<dbReference type="InterPro" id="IPR030392">
    <property type="entry name" value="S74_ICA"/>
</dbReference>
<dbReference type="AlphaFoldDB" id="A0A841Z164"/>
<comment type="caution">
    <text evidence="3">The sequence shown here is derived from an EMBL/GenBank/DDBJ whole genome shotgun (WGS) entry which is preliminary data.</text>
</comment>
<name>A0A841Z164_9LIST</name>
<accession>A0A841Z164</accession>
<sequence>MTASRTLTPRLYDAATTDFNNNGIGVLIDSFDWIVRQEANGTYELEFKYVKDGMYFDEIKNENIVKAKTGFREQEQLFTIYAVSKVMDGIVTVKAEHISYRLHYNPIKGKITVQNGTAGYMLNQILSNTVYPHKFTGTSTSTTQASTTIELASSREALGGKEGSLLDTFKGEFIFDNFNIRHYPRQGAGVDKGVLVAYGKNLTDATQDEEIGETFTSIYPYAQVQDANGNETTIRLPEVVLDSAYVSNFAQPRAFMVDLTGDNVTNVATLRTAAQAYIVNNDVGKPSVNLNISFVDLSREVDDEELASILALETVNLWDTVTVKFLQLGIDVKARVIATTFDPVLDKYISVELGDFKANISRQFNDVQKEVENLVSDKTFLQAGIDELTNVINNPPAGNVVLYPSMADPQEMLIMDTKDINTARNIWRWNAGGLGFSKNGYAGPYEIGITYDGMIVADRILTGKLRAIDIIGVTITGSAAYLDTLYSSFMPPLPLPQYREALKIGGGSGFSLNAKRDNYPFPAMNIRLNTTGDLGLAIEALNETTGVVNADQVIRLSPYAGAEAPMFYSRGWCYVGTNADGRVAFIDYTTWKSGGGPQIRYVPARASAWETASSATLKQDIEKLADSILYERFTAKDLVKDVEVFAYRLKQDAEQMKLEKNIGFIAELLPKVLRSDSTDIATVDLYKTSAWLWQYARENIEEVEALRTELSNTNETLETALELVDDLKEQNKALEKRIADIEEFIERRLLRR</sequence>
<feature type="coiled-coil region" evidence="1">
    <location>
        <begin position="696"/>
        <end position="744"/>
    </location>
</feature>
<dbReference type="NCBIfam" id="TIGR01665">
    <property type="entry name" value="put_anti_recept"/>
    <property type="match status" value="1"/>
</dbReference>
<feature type="domain" description="Peptidase S74" evidence="2">
    <location>
        <begin position="613"/>
        <end position="721"/>
    </location>
</feature>
<protein>
    <recommendedName>
        <fullName evidence="2">Peptidase S74 domain-containing protein</fullName>
    </recommendedName>
</protein>
<dbReference type="Pfam" id="PF06605">
    <property type="entry name" value="Prophage_tail"/>
    <property type="match status" value="1"/>
</dbReference>
<dbReference type="Pfam" id="PF18994">
    <property type="entry name" value="Prophage_tailD1"/>
    <property type="match status" value="1"/>
</dbReference>
<dbReference type="InterPro" id="IPR007119">
    <property type="entry name" value="Phage_tail_spike_N"/>
</dbReference>
<organism evidence="3 4">
    <name type="scientific">Listeria newyorkensis</name>
    <dbReference type="NCBI Taxonomy" id="1497681"/>
    <lineage>
        <taxon>Bacteria</taxon>
        <taxon>Bacillati</taxon>
        <taxon>Bacillota</taxon>
        <taxon>Bacilli</taxon>
        <taxon>Bacillales</taxon>
        <taxon>Listeriaceae</taxon>
        <taxon>Listeria</taxon>
    </lineage>
</organism>